<dbReference type="AlphaFoldDB" id="A0A835V5I7"/>
<dbReference type="GO" id="GO:0000428">
    <property type="term" value="C:DNA-directed RNA polymerase complex"/>
    <property type="evidence" value="ECO:0007669"/>
    <property type="project" value="UniProtKB-KW"/>
</dbReference>
<dbReference type="GO" id="GO:0006351">
    <property type="term" value="P:DNA-templated transcription"/>
    <property type="evidence" value="ECO:0007669"/>
    <property type="project" value="InterPro"/>
</dbReference>
<dbReference type="Proteomes" id="UP000636800">
    <property type="component" value="Unassembled WGS sequence"/>
</dbReference>
<keyword evidence="4" id="KW-0548">Nucleotidyltransferase</keyword>
<keyword evidence="5" id="KW-0804">Transcription</keyword>
<name>A0A835V5I7_VANPL</name>
<dbReference type="GO" id="GO:0003677">
    <property type="term" value="F:DNA binding"/>
    <property type="evidence" value="ECO:0007669"/>
    <property type="project" value="InterPro"/>
</dbReference>
<proteinExistence type="predicted"/>
<evidence type="ECO:0000256" key="2">
    <source>
        <dbReference type="ARBA" id="ARBA00022478"/>
    </source>
</evidence>
<gene>
    <name evidence="7" type="ORF">HPP92_008589</name>
</gene>
<dbReference type="OrthoDB" id="448280at2759"/>
<evidence type="ECO:0000313" key="8">
    <source>
        <dbReference type="Proteomes" id="UP000636800"/>
    </source>
</evidence>
<evidence type="ECO:0000256" key="4">
    <source>
        <dbReference type="ARBA" id="ARBA00022695"/>
    </source>
</evidence>
<dbReference type="SUPFAM" id="SSF64484">
    <property type="entry name" value="beta and beta-prime subunits of DNA dependent RNA-polymerase"/>
    <property type="match status" value="1"/>
</dbReference>
<sequence length="173" mass="19334">MRPIKHTIGTNDEKLKQFKNSIQGIKKNALRLKNGVIRGVPAAVSGKGKFRMGLKKNDSYATLQELVRHHVESFDYFIDEGLEKAIMAIRPIEIVEREHCGCRQAKTTYQGNFQIKVGFQYNGGVVITEKVGFGHLPIMLMSKLCHLRGFGPAKLVQHKEEASEVGGITEAEN</sequence>
<dbReference type="EC" id="2.7.7.6" evidence="1"/>
<dbReference type="Gene3D" id="3.90.1100.10">
    <property type="match status" value="1"/>
</dbReference>
<evidence type="ECO:0000256" key="3">
    <source>
        <dbReference type="ARBA" id="ARBA00022679"/>
    </source>
</evidence>
<evidence type="ECO:0000256" key="1">
    <source>
        <dbReference type="ARBA" id="ARBA00012418"/>
    </source>
</evidence>
<reference evidence="7 8" key="1">
    <citation type="journal article" date="2020" name="Nat. Food">
        <title>A phased Vanilla planifolia genome enables genetic improvement of flavour and production.</title>
        <authorList>
            <person name="Hasing T."/>
            <person name="Tang H."/>
            <person name="Brym M."/>
            <person name="Khazi F."/>
            <person name="Huang T."/>
            <person name="Chambers A.H."/>
        </authorList>
    </citation>
    <scope>NUCLEOTIDE SEQUENCE [LARGE SCALE GENOMIC DNA]</scope>
    <source>
        <tissue evidence="7">Leaf</tissue>
    </source>
</reference>
<feature type="domain" description="RNA polymerase beta subunit protrusion" evidence="6">
    <location>
        <begin position="102"/>
        <end position="168"/>
    </location>
</feature>
<dbReference type="GO" id="GO:0003899">
    <property type="term" value="F:DNA-directed RNA polymerase activity"/>
    <property type="evidence" value="ECO:0007669"/>
    <property type="project" value="UniProtKB-EC"/>
</dbReference>
<organism evidence="7 8">
    <name type="scientific">Vanilla planifolia</name>
    <name type="common">Vanilla</name>
    <dbReference type="NCBI Taxonomy" id="51239"/>
    <lineage>
        <taxon>Eukaryota</taxon>
        <taxon>Viridiplantae</taxon>
        <taxon>Streptophyta</taxon>
        <taxon>Embryophyta</taxon>
        <taxon>Tracheophyta</taxon>
        <taxon>Spermatophyta</taxon>
        <taxon>Magnoliopsida</taxon>
        <taxon>Liliopsida</taxon>
        <taxon>Asparagales</taxon>
        <taxon>Orchidaceae</taxon>
        <taxon>Vanilloideae</taxon>
        <taxon>Vanilleae</taxon>
        <taxon>Vanilla</taxon>
    </lineage>
</organism>
<protein>
    <recommendedName>
        <fullName evidence="1">DNA-directed RNA polymerase</fullName>
        <ecNumber evidence="1">2.7.7.6</ecNumber>
    </recommendedName>
</protein>
<keyword evidence="8" id="KW-1185">Reference proteome</keyword>
<keyword evidence="2" id="KW-0240">DNA-directed RNA polymerase</keyword>
<keyword evidence="3" id="KW-0808">Transferase</keyword>
<evidence type="ECO:0000313" key="7">
    <source>
        <dbReference type="EMBL" id="KAG0484510.1"/>
    </source>
</evidence>
<dbReference type="Pfam" id="PF04563">
    <property type="entry name" value="RNA_pol_Rpb2_1"/>
    <property type="match status" value="1"/>
</dbReference>
<dbReference type="InterPro" id="IPR007644">
    <property type="entry name" value="RNA_pol_bsu_protrusion"/>
</dbReference>
<evidence type="ECO:0000256" key="5">
    <source>
        <dbReference type="ARBA" id="ARBA00023163"/>
    </source>
</evidence>
<comment type="caution">
    <text evidence="7">The sequence shown here is derived from an EMBL/GenBank/DDBJ whole genome shotgun (WGS) entry which is preliminary data.</text>
</comment>
<accession>A0A835V5I7</accession>
<evidence type="ECO:0000259" key="6">
    <source>
        <dbReference type="Pfam" id="PF04563"/>
    </source>
</evidence>
<dbReference type="EMBL" id="JADCNL010000004">
    <property type="protein sequence ID" value="KAG0484510.1"/>
    <property type="molecule type" value="Genomic_DNA"/>
</dbReference>